<dbReference type="GO" id="GO:0004067">
    <property type="term" value="F:asparaginase activity"/>
    <property type="evidence" value="ECO:0007669"/>
    <property type="project" value="UniProtKB-UniRule"/>
</dbReference>
<dbReference type="EMBL" id="AWET01000007">
    <property type="protein sequence ID" value="ERK04023.1"/>
    <property type="molecule type" value="Genomic_DNA"/>
</dbReference>
<evidence type="ECO:0000259" key="8">
    <source>
        <dbReference type="Pfam" id="PF00710"/>
    </source>
</evidence>
<dbReference type="InterPro" id="IPR041725">
    <property type="entry name" value="L-asparaginase_I"/>
</dbReference>
<dbReference type="PROSITE" id="PS00144">
    <property type="entry name" value="ASN_GLN_ASE_1"/>
    <property type="match status" value="1"/>
</dbReference>
<organism evidence="10 11">
    <name type="scientific">Hoylesella pleuritidis F0068</name>
    <dbReference type="NCBI Taxonomy" id="1081904"/>
    <lineage>
        <taxon>Bacteria</taxon>
        <taxon>Pseudomonadati</taxon>
        <taxon>Bacteroidota</taxon>
        <taxon>Bacteroidia</taxon>
        <taxon>Bacteroidales</taxon>
        <taxon>Prevotellaceae</taxon>
        <taxon>Hoylesella</taxon>
    </lineage>
</organism>
<evidence type="ECO:0000256" key="6">
    <source>
        <dbReference type="PROSITE-ProRule" id="PRU10099"/>
    </source>
</evidence>
<dbReference type="Gene3D" id="3.40.50.1170">
    <property type="entry name" value="L-asparaginase, N-terminal domain"/>
    <property type="match status" value="1"/>
</dbReference>
<accession>U2LHU3</accession>
<feature type="binding site" evidence="5">
    <location>
        <begin position="101"/>
        <end position="102"/>
    </location>
    <ligand>
        <name>substrate</name>
    </ligand>
</feature>
<dbReference type="PANTHER" id="PTHR11707">
    <property type="entry name" value="L-ASPARAGINASE"/>
    <property type="match status" value="1"/>
</dbReference>
<dbReference type="InterPro" id="IPR036152">
    <property type="entry name" value="Asp/glu_Ase-like_sf"/>
</dbReference>
<keyword evidence="11" id="KW-1185">Reference proteome</keyword>
<protein>
    <recommendedName>
        <fullName evidence="2">asparaginase</fullName>
        <ecNumber evidence="2">3.5.1.1</ecNumber>
    </recommendedName>
</protein>
<evidence type="ECO:0000256" key="3">
    <source>
        <dbReference type="ARBA" id="ARBA00022801"/>
    </source>
</evidence>
<dbReference type="InterPro" id="IPR020827">
    <property type="entry name" value="Asparaginase/glutaminase_AS1"/>
</dbReference>
<feature type="active site" evidence="7">
    <location>
        <position position="101"/>
    </location>
</feature>
<dbReference type="PROSITE" id="PS00917">
    <property type="entry name" value="ASN_GLN_ASE_2"/>
    <property type="match status" value="1"/>
</dbReference>
<dbReference type="InterPro" id="IPR027475">
    <property type="entry name" value="Asparaginase/glutaminase_AS2"/>
</dbReference>
<dbReference type="Gene3D" id="3.40.50.40">
    <property type="match status" value="1"/>
</dbReference>
<dbReference type="CDD" id="cd08963">
    <property type="entry name" value="L-asparaginase_I"/>
    <property type="match status" value="1"/>
</dbReference>
<dbReference type="PRINTS" id="PR00139">
    <property type="entry name" value="ASNGLNASE"/>
</dbReference>
<dbReference type="InterPro" id="IPR040919">
    <property type="entry name" value="Asparaginase_C"/>
</dbReference>
<comment type="caution">
    <text evidence="10">The sequence shown here is derived from an EMBL/GenBank/DDBJ whole genome shotgun (WGS) entry which is preliminary data.</text>
</comment>
<evidence type="ECO:0000256" key="7">
    <source>
        <dbReference type="PROSITE-ProRule" id="PRU10100"/>
    </source>
</evidence>
<dbReference type="InterPro" id="IPR027474">
    <property type="entry name" value="L-asparaginase_N"/>
</dbReference>
<dbReference type="PATRIC" id="fig|1081904.3.peg.325"/>
<gene>
    <name evidence="10" type="ORF">HMPREF1218_0350</name>
</gene>
<evidence type="ECO:0000313" key="11">
    <source>
        <dbReference type="Proteomes" id="UP000016600"/>
    </source>
</evidence>
<dbReference type="FunFam" id="3.40.50.40:FF:000001">
    <property type="entry name" value="L-asparaginase 1"/>
    <property type="match status" value="1"/>
</dbReference>
<feature type="active site" evidence="6">
    <location>
        <position position="25"/>
    </location>
</feature>
<evidence type="ECO:0000256" key="5">
    <source>
        <dbReference type="PIRSR" id="PIRSR001220-2"/>
    </source>
</evidence>
<evidence type="ECO:0000259" key="9">
    <source>
        <dbReference type="Pfam" id="PF17763"/>
    </source>
</evidence>
<dbReference type="EC" id="3.5.1.1" evidence="2"/>
<dbReference type="InterPro" id="IPR006034">
    <property type="entry name" value="Asparaginase/glutaminase-like"/>
</dbReference>
<dbReference type="FunFam" id="3.40.50.1170:FF:000004">
    <property type="entry name" value="L-asparaginase, type I"/>
    <property type="match status" value="1"/>
</dbReference>
<dbReference type="PIRSF" id="PIRSF500176">
    <property type="entry name" value="L_ASNase"/>
    <property type="match status" value="1"/>
</dbReference>
<evidence type="ECO:0000313" key="10">
    <source>
        <dbReference type="EMBL" id="ERK04023.1"/>
    </source>
</evidence>
<evidence type="ECO:0000256" key="1">
    <source>
        <dbReference type="ARBA" id="ARBA00010518"/>
    </source>
</evidence>
<dbReference type="GO" id="GO:0009066">
    <property type="term" value="P:aspartate family amino acid metabolic process"/>
    <property type="evidence" value="ECO:0007669"/>
    <property type="project" value="UniProtKB-ARBA"/>
</dbReference>
<dbReference type="PIRSF" id="PIRSF001220">
    <property type="entry name" value="L-ASNase_gatD"/>
    <property type="match status" value="1"/>
</dbReference>
<sequence length="354" mass="39538">MNNEMKTITRMKHTAQVLLIYTGGTIGMGQNPVTGALEPLDFNHLLSCIPELEQVGTNVDVYQFTPPIDSSDMSPRLWAQLVNIISERFERYDGFVILHGTDTMAYTASALSFMLENLTKPVILTGSQLPIGQLRTDGKENLVTSIEFASLRHPDGTAVVPEVCIYFSGKLLRGNRSTKQNSDGFNAFDSFNYPHLCDAGINFNFHYHNIHIPDFSKPMIPHTAMDPNVMVFSLFPGMQDNIVRHVLEVPQLRSIVMRSYGSGNAPQFPWIIKLLREASERGVIIVNISQCVVGNVEMGRYDTSYQLKDMGIVSGRDCTVEAAVTKLMYLQGRYTDSHIIRSCMEDSIAGEMTI</sequence>
<dbReference type="InterPro" id="IPR006033">
    <property type="entry name" value="AsnA_fam"/>
</dbReference>
<dbReference type="SFLD" id="SFLDS00057">
    <property type="entry name" value="Glutaminase/Asparaginase"/>
    <property type="match status" value="1"/>
</dbReference>
<dbReference type="Proteomes" id="UP000016600">
    <property type="component" value="Unassembled WGS sequence"/>
</dbReference>
<dbReference type="SMART" id="SM00870">
    <property type="entry name" value="Asparaginase"/>
    <property type="match status" value="1"/>
</dbReference>
<dbReference type="PROSITE" id="PS51732">
    <property type="entry name" value="ASN_GLN_ASE_3"/>
    <property type="match status" value="1"/>
</dbReference>
<dbReference type="InterPro" id="IPR027473">
    <property type="entry name" value="L-asparaginase_C"/>
</dbReference>
<keyword evidence="3 10" id="KW-0378">Hydrolase</keyword>
<feature type="domain" description="Asparaginase/glutaminase C-terminal" evidence="9">
    <location>
        <begin position="228"/>
        <end position="344"/>
    </location>
</feature>
<dbReference type="InterPro" id="IPR037152">
    <property type="entry name" value="L-asparaginase_N_sf"/>
</dbReference>
<evidence type="ECO:0000256" key="2">
    <source>
        <dbReference type="ARBA" id="ARBA00012920"/>
    </source>
</evidence>
<name>U2LHU3_9BACT</name>
<feature type="binding site" evidence="5">
    <location>
        <position position="70"/>
    </location>
    <ligand>
        <name>substrate</name>
    </ligand>
</feature>
<dbReference type="PANTHER" id="PTHR11707:SF28">
    <property type="entry name" value="60 KDA LYSOPHOSPHOLIPASE"/>
    <property type="match status" value="1"/>
</dbReference>
<comment type="similarity">
    <text evidence="1">Belongs to the asparaginase 1 family.</text>
</comment>
<dbReference type="NCBIfam" id="TIGR00519">
    <property type="entry name" value="asnASE_I"/>
    <property type="match status" value="1"/>
</dbReference>
<feature type="active site" description="O-isoaspartyl threonine intermediate" evidence="4">
    <location>
        <position position="25"/>
    </location>
</feature>
<feature type="domain" description="L-asparaginase N-terminal" evidence="8">
    <location>
        <begin position="16"/>
        <end position="208"/>
    </location>
</feature>
<dbReference type="Pfam" id="PF00710">
    <property type="entry name" value="Asparaginase"/>
    <property type="match status" value="1"/>
</dbReference>
<reference evidence="10 11" key="1">
    <citation type="submission" date="2013-08" db="EMBL/GenBank/DDBJ databases">
        <authorList>
            <person name="Durkin A.S."/>
            <person name="Haft D.R."/>
            <person name="McCorrison J."/>
            <person name="Torralba M."/>
            <person name="Gillis M."/>
            <person name="Haft D.H."/>
            <person name="Methe B."/>
            <person name="Sutton G."/>
            <person name="Nelson K.E."/>
        </authorList>
    </citation>
    <scope>NUCLEOTIDE SEQUENCE [LARGE SCALE GENOMIC DNA]</scope>
    <source>
        <strain evidence="10 11">F0068</strain>
    </source>
</reference>
<proteinExistence type="inferred from homology"/>
<dbReference type="Pfam" id="PF17763">
    <property type="entry name" value="Asparaginase_C"/>
    <property type="match status" value="1"/>
</dbReference>
<dbReference type="SUPFAM" id="SSF53774">
    <property type="entry name" value="Glutaminase/Asparaginase"/>
    <property type="match status" value="1"/>
</dbReference>
<evidence type="ECO:0000256" key="4">
    <source>
        <dbReference type="PIRSR" id="PIRSR001220-1"/>
    </source>
</evidence>
<dbReference type="AlphaFoldDB" id="U2LHU3"/>